<dbReference type="EMBL" id="MLYV02000706">
    <property type="protein sequence ID" value="PSR79203.1"/>
    <property type="molecule type" value="Genomic_DNA"/>
</dbReference>
<evidence type="ECO:0000256" key="1">
    <source>
        <dbReference type="SAM" id="MobiDB-lite"/>
    </source>
</evidence>
<evidence type="ECO:0000313" key="3">
    <source>
        <dbReference type="Proteomes" id="UP000186601"/>
    </source>
</evidence>
<accession>A0A2R6NXF3</accession>
<protein>
    <submittedName>
        <fullName evidence="2">Uncharacterized protein</fullName>
    </submittedName>
</protein>
<sequence>MRCETETEDRWGSAPEGISEPPAKERETRGRCATLPWAHVVATIEPWRMQTASVIR</sequence>
<keyword evidence="3" id="KW-1185">Reference proteome</keyword>
<dbReference type="AlphaFoldDB" id="A0A2R6NXF3"/>
<dbReference type="Proteomes" id="UP000186601">
    <property type="component" value="Unassembled WGS sequence"/>
</dbReference>
<proteinExistence type="predicted"/>
<gene>
    <name evidence="2" type="ORF">PHLCEN_2v7119</name>
</gene>
<evidence type="ECO:0000313" key="2">
    <source>
        <dbReference type="EMBL" id="PSR79203.1"/>
    </source>
</evidence>
<feature type="region of interest" description="Disordered" evidence="1">
    <location>
        <begin position="1"/>
        <end position="30"/>
    </location>
</feature>
<name>A0A2R6NXF3_9APHY</name>
<comment type="caution">
    <text evidence="2">The sequence shown here is derived from an EMBL/GenBank/DDBJ whole genome shotgun (WGS) entry which is preliminary data.</text>
</comment>
<feature type="compositionally biased region" description="Basic and acidic residues" evidence="1">
    <location>
        <begin position="1"/>
        <end position="11"/>
    </location>
</feature>
<reference evidence="2 3" key="1">
    <citation type="submission" date="2018-02" db="EMBL/GenBank/DDBJ databases">
        <title>Genome sequence of the basidiomycete white-rot fungus Phlebia centrifuga.</title>
        <authorList>
            <person name="Granchi Z."/>
            <person name="Peng M."/>
            <person name="de Vries R.P."/>
            <person name="Hilden K."/>
            <person name="Makela M.R."/>
            <person name="Grigoriev I."/>
            <person name="Riley R."/>
        </authorList>
    </citation>
    <scope>NUCLEOTIDE SEQUENCE [LARGE SCALE GENOMIC DNA]</scope>
    <source>
        <strain evidence="2 3">FBCC195</strain>
    </source>
</reference>
<organism evidence="2 3">
    <name type="scientific">Hermanssonia centrifuga</name>
    <dbReference type="NCBI Taxonomy" id="98765"/>
    <lineage>
        <taxon>Eukaryota</taxon>
        <taxon>Fungi</taxon>
        <taxon>Dikarya</taxon>
        <taxon>Basidiomycota</taxon>
        <taxon>Agaricomycotina</taxon>
        <taxon>Agaricomycetes</taxon>
        <taxon>Polyporales</taxon>
        <taxon>Meruliaceae</taxon>
        <taxon>Hermanssonia</taxon>
    </lineage>
</organism>